<dbReference type="STRING" id="1121451.DESAM_23055"/>
<dbReference type="Gene3D" id="3.30.70.2740">
    <property type="match status" value="1"/>
</dbReference>
<accession>L0RGG5</accession>
<keyword evidence="3" id="KW-0274">FAD</keyword>
<evidence type="ECO:0000256" key="2">
    <source>
        <dbReference type="ARBA" id="ARBA00022723"/>
    </source>
</evidence>
<dbReference type="Proteomes" id="UP000010808">
    <property type="component" value="Chromosome"/>
</dbReference>
<evidence type="ECO:0000313" key="9">
    <source>
        <dbReference type="Proteomes" id="UP000010808"/>
    </source>
</evidence>
<dbReference type="InterPro" id="IPR016169">
    <property type="entry name" value="FAD-bd_PCMH_sub2"/>
</dbReference>
<evidence type="ECO:0000256" key="3">
    <source>
        <dbReference type="ARBA" id="ARBA00022827"/>
    </source>
</evidence>
<dbReference type="PROSITE" id="PS51387">
    <property type="entry name" value="FAD_PCMH"/>
    <property type="match status" value="1"/>
</dbReference>
<dbReference type="InterPro" id="IPR009051">
    <property type="entry name" value="Helical_ferredxn"/>
</dbReference>
<dbReference type="InterPro" id="IPR017900">
    <property type="entry name" value="4Fe4S_Fe_S_CS"/>
</dbReference>
<dbReference type="eggNOG" id="COG0247">
    <property type="taxonomic scope" value="Bacteria"/>
</dbReference>
<dbReference type="GO" id="GO:0051536">
    <property type="term" value="F:iron-sulfur cluster binding"/>
    <property type="evidence" value="ECO:0007669"/>
    <property type="project" value="UniProtKB-KW"/>
</dbReference>
<evidence type="ECO:0000259" key="6">
    <source>
        <dbReference type="PROSITE" id="PS51379"/>
    </source>
</evidence>
<dbReference type="KEGG" id="dhy:DESAM_23055"/>
<dbReference type="InterPro" id="IPR004017">
    <property type="entry name" value="Cys_rich_dom"/>
</dbReference>
<dbReference type="SUPFAM" id="SSF46548">
    <property type="entry name" value="alpha-helical ferredoxin"/>
    <property type="match status" value="1"/>
</dbReference>
<dbReference type="HOGENOM" id="CLU_262983_0_0_7"/>
<dbReference type="PROSITE" id="PS00198">
    <property type="entry name" value="4FE4S_FER_1"/>
    <property type="match status" value="2"/>
</dbReference>
<feature type="domain" description="FAD-binding PCMH-type" evidence="7">
    <location>
        <begin position="134"/>
        <end position="354"/>
    </location>
</feature>
<reference evidence="8 9" key="1">
    <citation type="submission" date="2012-10" db="EMBL/GenBank/DDBJ databases">
        <authorList>
            <person name="Genoscope - CEA"/>
        </authorList>
    </citation>
    <scope>NUCLEOTIDE SEQUENCE [LARGE SCALE GENOMIC DNA]</scope>
    <source>
        <strain evidence="9">AM13 / DSM 14728</strain>
    </source>
</reference>
<dbReference type="AlphaFoldDB" id="L0RGG5"/>
<dbReference type="GO" id="GO:0071949">
    <property type="term" value="F:FAD binding"/>
    <property type="evidence" value="ECO:0007669"/>
    <property type="project" value="InterPro"/>
</dbReference>
<dbReference type="Pfam" id="PF02913">
    <property type="entry name" value="FAD-oxidase_C"/>
    <property type="match status" value="2"/>
</dbReference>
<keyword evidence="5" id="KW-0411">Iron-sulfur</keyword>
<dbReference type="GO" id="GO:0046872">
    <property type="term" value="F:metal ion binding"/>
    <property type="evidence" value="ECO:0007669"/>
    <property type="project" value="UniProtKB-KW"/>
</dbReference>
<keyword evidence="2" id="KW-0479">Metal-binding</keyword>
<name>L0RGG5_9BACT</name>
<dbReference type="Pfam" id="PF02754">
    <property type="entry name" value="CCG"/>
    <property type="match status" value="2"/>
</dbReference>
<dbReference type="InterPro" id="IPR051914">
    <property type="entry name" value="FAD-linked_OxidoTrans_Type4"/>
</dbReference>
<feature type="domain" description="4Fe-4S ferredoxin-type" evidence="6">
    <location>
        <begin position="781"/>
        <end position="810"/>
    </location>
</feature>
<dbReference type="SUPFAM" id="SSF55103">
    <property type="entry name" value="FAD-linked oxidases, C-terminal domain"/>
    <property type="match status" value="1"/>
</dbReference>
<dbReference type="OrthoDB" id="9811557at2"/>
<keyword evidence="9" id="KW-1185">Reference proteome</keyword>
<dbReference type="InterPro" id="IPR017896">
    <property type="entry name" value="4Fe4S_Fe-S-bd"/>
</dbReference>
<evidence type="ECO:0000256" key="5">
    <source>
        <dbReference type="ARBA" id="ARBA00023014"/>
    </source>
</evidence>
<gene>
    <name evidence="8" type="ORF">DESAM_23055</name>
</gene>
<dbReference type="InterPro" id="IPR006094">
    <property type="entry name" value="Oxid_FAD_bind_N"/>
</dbReference>
<dbReference type="Gene3D" id="1.10.1060.10">
    <property type="entry name" value="Alpha-helical ferredoxin"/>
    <property type="match status" value="1"/>
</dbReference>
<dbReference type="SUPFAM" id="SSF56176">
    <property type="entry name" value="FAD-binding/transporter-associated domain-like"/>
    <property type="match status" value="1"/>
</dbReference>
<dbReference type="InterPro" id="IPR036318">
    <property type="entry name" value="FAD-bd_PCMH-like_sf"/>
</dbReference>
<dbReference type="eggNOG" id="COG0277">
    <property type="taxonomic scope" value="Bacteria"/>
</dbReference>
<dbReference type="PATRIC" id="fig|1121451.3.peg.3258"/>
<dbReference type="Pfam" id="PF01565">
    <property type="entry name" value="FAD_binding_4"/>
    <property type="match status" value="1"/>
</dbReference>
<dbReference type="RefSeq" id="WP_015337919.1">
    <property type="nucleotide sequence ID" value="NC_020055.1"/>
</dbReference>
<dbReference type="InterPro" id="IPR004113">
    <property type="entry name" value="FAD-bd_oxidored_4_C"/>
</dbReference>
<evidence type="ECO:0000313" key="8">
    <source>
        <dbReference type="EMBL" id="CCO25322.1"/>
    </source>
</evidence>
<dbReference type="GO" id="GO:0016491">
    <property type="term" value="F:oxidoreductase activity"/>
    <property type="evidence" value="ECO:0007669"/>
    <property type="project" value="UniProtKB-ARBA"/>
</dbReference>
<keyword evidence="4" id="KW-0408">Iron</keyword>
<evidence type="ECO:0000259" key="7">
    <source>
        <dbReference type="PROSITE" id="PS51387"/>
    </source>
</evidence>
<organism evidence="8 9">
    <name type="scientific">Maridesulfovibrio hydrothermalis AM13 = DSM 14728</name>
    <dbReference type="NCBI Taxonomy" id="1121451"/>
    <lineage>
        <taxon>Bacteria</taxon>
        <taxon>Pseudomonadati</taxon>
        <taxon>Thermodesulfobacteriota</taxon>
        <taxon>Desulfovibrionia</taxon>
        <taxon>Desulfovibrionales</taxon>
        <taxon>Desulfovibrionaceae</taxon>
        <taxon>Maridesulfovibrio</taxon>
    </lineage>
</organism>
<dbReference type="Gene3D" id="3.30.465.10">
    <property type="match status" value="1"/>
</dbReference>
<evidence type="ECO:0000256" key="1">
    <source>
        <dbReference type="ARBA" id="ARBA00022630"/>
    </source>
</evidence>
<sequence length="1181" mass="131054">MPQLGPHISIAAEALLSRVLGLDPFDFKGWPEDVRTLAESIAAELFLVRYNPFIAPELVRKSVSRTLTLARPTLSGEYPQRLTRAVENFWLKQDADQEFKTRLIEKLKGILPEQCIGLEPDTLVQSATDATDLRIELPIAVLFPEDTEQIRAIVRLANEMQFGLIPRGGGTGLTGGAIPALDRTAILSLSRFKKILSVDPNTMSLCAQAGVITLDAIKAAAEKNVLFTVDPASKAGSSLGGNISENSGGPFAFEYGCTIDNILSYKMVMPKGDLIEVRRKNHPGHKIFTDENATFEVLDSKGNLIETLELTADEVRSPGLGKDVSNKFLGGLPGVQKEGVDGIITETCFALYPKPANSRVLCLEFFGRSMRNAMMVIKDVVALRDTIRKEGDLVKISALEEFGPKYVQAIKYQTKSEKYEGDPISVLILQLDSDDKAALQSAVDTIMSLAQPYDGVDIFAARDEKEAELFWEDRHKLSAIAKRTSGFKVNEDIVIPLEVIPDFSDFLEDLNLTYLAKIYRRSLLAIKELPGFPIEEPKVELALERTTKILKGKLSGSDMSDQELEGQVHYLFQELRDEFPKLDSKINKIFKKLKEQRIIIANHMHAGDGNCHVNIPVNSNDPDMLHSAHEAVDDVFKKVLELKGEVSGEHGIGITKIDYLSDEKIEAIREYKLKVDPLNILNPGKLTRRELPSPAYTFSFNRLINDLNKTAIKDKEHLIELLKHIQTCTRCGKCKQVCPMYYPEKGLMYHPRNKNIALGALIESIYYSQVQRGEPSPDLMSRLRKLMEHCTACGRCTSVCPIKIDSAGAALQIRSFLEYKGDGGHPIKNAILGFVAKDPQSRLPKTAKFLSLSASVQSKALGLIPGHWRRRIQSPILHSKTPAMDFKNLSEVLKLDEGSMFMNGSSAPDSVFYFPGCGASLFSRDIGMATLYLLLKSGVNVVMPAKHLCCGYPLLASGCVEAYNTNRHRNISDIQYRLAKASIAGMDISTIITACGTCRESLESYDFSQEMGRQLERSDAVQYLVKNPGKLDLRGLAGSQEVIYHASCHTEWTDVAKSKAPAIYKQAIADMLGSKVTLSPDCCGESGLGSITSPEIYNKLRDRKGEQLKKDLQGHDQNTPILVGCPSCKVGIKRNMNTLKKQNRVLHTVEYMAELVGGPKWRKEFKKELEKAQRQDELVLI</sequence>
<dbReference type="InterPro" id="IPR016166">
    <property type="entry name" value="FAD-bd_PCMH"/>
</dbReference>
<feature type="domain" description="4Fe-4S ferredoxin-type" evidence="6">
    <location>
        <begin position="719"/>
        <end position="748"/>
    </location>
</feature>
<proteinExistence type="predicted"/>
<dbReference type="PROSITE" id="PS51379">
    <property type="entry name" value="4FE4S_FER_2"/>
    <property type="match status" value="2"/>
</dbReference>
<dbReference type="EMBL" id="FO203522">
    <property type="protein sequence ID" value="CCO25322.1"/>
    <property type="molecule type" value="Genomic_DNA"/>
</dbReference>
<protein>
    <submittedName>
        <fullName evidence="8">FAD linked oxidase domain protein</fullName>
    </submittedName>
</protein>
<keyword evidence="1" id="KW-0285">Flavoprotein</keyword>
<dbReference type="PANTHER" id="PTHR42934:SF2">
    <property type="entry name" value="GLYCOLATE OXIDASE SUBUNIT GLCD"/>
    <property type="match status" value="1"/>
</dbReference>
<dbReference type="Pfam" id="PF13183">
    <property type="entry name" value="Fer4_8"/>
    <property type="match status" value="1"/>
</dbReference>
<dbReference type="InterPro" id="IPR016164">
    <property type="entry name" value="FAD-linked_Oxase-like_C"/>
</dbReference>
<evidence type="ECO:0000256" key="4">
    <source>
        <dbReference type="ARBA" id="ARBA00023004"/>
    </source>
</evidence>
<dbReference type="PANTHER" id="PTHR42934">
    <property type="entry name" value="GLYCOLATE OXIDASE SUBUNIT GLCD"/>
    <property type="match status" value="1"/>
</dbReference>